<dbReference type="KEGG" id="noa:BKM31_13165"/>
<protein>
    <recommendedName>
        <fullName evidence="1">STAS domain-containing protein</fullName>
    </recommendedName>
</protein>
<dbReference type="GO" id="GO:0043856">
    <property type="term" value="F:anti-sigma factor antagonist activity"/>
    <property type="evidence" value="ECO:0007669"/>
    <property type="project" value="TreeGrafter"/>
</dbReference>
<feature type="domain" description="STAS" evidence="1">
    <location>
        <begin position="21"/>
        <end position="129"/>
    </location>
</feature>
<dbReference type="SUPFAM" id="SSF52091">
    <property type="entry name" value="SpoIIaa-like"/>
    <property type="match status" value="1"/>
</dbReference>
<dbReference type="AlphaFoldDB" id="A0A1U9ZWH2"/>
<dbReference type="CDD" id="cd07043">
    <property type="entry name" value="STAS_anti-anti-sigma_factors"/>
    <property type="match status" value="1"/>
</dbReference>
<proteinExistence type="predicted"/>
<dbReference type="Pfam" id="PF01740">
    <property type="entry name" value="STAS"/>
    <property type="match status" value="1"/>
</dbReference>
<name>A0A1U9ZWH2_9ACTN</name>
<dbReference type="STRING" id="1909395.BKM31_13165"/>
<reference evidence="3" key="1">
    <citation type="journal article" date="2017" name="Med. Chem. Commun.">
        <title>Nonomuraea sp. ATCC 55076 harbours the largest actinomycete chromosome to date and the kistamicin biosynthetic gene cluster.</title>
        <authorList>
            <person name="Nazari B."/>
            <person name="Forneris C.C."/>
            <person name="Gibson M.I."/>
            <person name="Moon K."/>
            <person name="Schramma K.R."/>
            <person name="Seyedsayamdost M.R."/>
        </authorList>
    </citation>
    <scope>NUCLEOTIDE SEQUENCE [LARGE SCALE GENOMIC DNA]</scope>
    <source>
        <strain evidence="3">ATCC 55076</strain>
    </source>
</reference>
<dbReference type="PANTHER" id="PTHR33495">
    <property type="entry name" value="ANTI-SIGMA FACTOR ANTAGONIST TM_1081-RELATED-RELATED"/>
    <property type="match status" value="1"/>
</dbReference>
<gene>
    <name evidence="2" type="ORF">BKM31_13165</name>
</gene>
<evidence type="ECO:0000259" key="1">
    <source>
        <dbReference type="PROSITE" id="PS50801"/>
    </source>
</evidence>
<dbReference type="PANTHER" id="PTHR33495:SF2">
    <property type="entry name" value="ANTI-SIGMA FACTOR ANTAGONIST TM_1081-RELATED"/>
    <property type="match status" value="1"/>
</dbReference>
<organism evidence="2 3">
    <name type="scientific">[Actinomadura] parvosata subsp. kistnae</name>
    <dbReference type="NCBI Taxonomy" id="1909395"/>
    <lineage>
        <taxon>Bacteria</taxon>
        <taxon>Bacillati</taxon>
        <taxon>Actinomycetota</taxon>
        <taxon>Actinomycetes</taxon>
        <taxon>Streptosporangiales</taxon>
        <taxon>Streptosporangiaceae</taxon>
        <taxon>Nonomuraea</taxon>
    </lineage>
</organism>
<dbReference type="Gene3D" id="3.30.750.24">
    <property type="entry name" value="STAS domain"/>
    <property type="match status" value="1"/>
</dbReference>
<keyword evidence="3" id="KW-1185">Reference proteome</keyword>
<dbReference type="Proteomes" id="UP000190797">
    <property type="component" value="Chromosome"/>
</dbReference>
<dbReference type="InterPro" id="IPR002645">
    <property type="entry name" value="STAS_dom"/>
</dbReference>
<evidence type="ECO:0000313" key="2">
    <source>
        <dbReference type="EMBL" id="AQZ62287.1"/>
    </source>
</evidence>
<dbReference type="RefSeq" id="WP_186405148.1">
    <property type="nucleotide sequence ID" value="NZ_CP017717.1"/>
</dbReference>
<dbReference type="InterPro" id="IPR036513">
    <property type="entry name" value="STAS_dom_sf"/>
</dbReference>
<dbReference type="PROSITE" id="PS50801">
    <property type="entry name" value="STAS"/>
    <property type="match status" value="1"/>
</dbReference>
<dbReference type="EMBL" id="CP017717">
    <property type="protein sequence ID" value="AQZ62287.1"/>
    <property type="molecule type" value="Genomic_DNA"/>
</dbReference>
<sequence length="138" mass="14442">MDASSQYNPPTGPARASVTTITLSHRHLPGTIVIAVGGEVDLAVSGRLADYVHGVRRPGDHVVFDLTRLLFLDCSGLRVLIASARQAAADDAVVLLAGAHGVPARLLHIVRMHSLLPMVGTVEQALTALPITACPGTR</sequence>
<accession>A0A1U9ZWH2</accession>
<evidence type="ECO:0000313" key="3">
    <source>
        <dbReference type="Proteomes" id="UP000190797"/>
    </source>
</evidence>